<dbReference type="Proteomes" id="UP000316621">
    <property type="component" value="Chromosome 6"/>
</dbReference>
<feature type="signal peptide" evidence="3">
    <location>
        <begin position="1"/>
        <end position="41"/>
    </location>
</feature>
<name>A0A4Y7JZ68_PAPSO</name>
<keyword evidence="2 3" id="KW-0732">Signal</keyword>
<dbReference type="Gramene" id="RZC65360">
    <property type="protein sequence ID" value="RZC65360"/>
    <property type="gene ID" value="C5167_009055"/>
</dbReference>
<dbReference type="STRING" id="3469.A0A4Y7JZ68"/>
<dbReference type="InterPro" id="IPR006969">
    <property type="entry name" value="Stig-like"/>
</dbReference>
<evidence type="ECO:0000256" key="1">
    <source>
        <dbReference type="ARBA" id="ARBA00006010"/>
    </source>
</evidence>
<organism evidence="4 5">
    <name type="scientific">Papaver somniferum</name>
    <name type="common">Opium poppy</name>
    <dbReference type="NCBI Taxonomy" id="3469"/>
    <lineage>
        <taxon>Eukaryota</taxon>
        <taxon>Viridiplantae</taxon>
        <taxon>Streptophyta</taxon>
        <taxon>Embryophyta</taxon>
        <taxon>Tracheophyta</taxon>
        <taxon>Spermatophyta</taxon>
        <taxon>Magnoliopsida</taxon>
        <taxon>Ranunculales</taxon>
        <taxon>Papaveraceae</taxon>
        <taxon>Papaveroideae</taxon>
        <taxon>Papaver</taxon>
    </lineage>
</organism>
<dbReference type="OMA" id="NCGVCER"/>
<dbReference type="AlphaFoldDB" id="A0A4Y7JZ68"/>
<evidence type="ECO:0008006" key="6">
    <source>
        <dbReference type="Google" id="ProtNLM"/>
    </source>
</evidence>
<reference evidence="4 5" key="1">
    <citation type="journal article" date="2018" name="Science">
        <title>The opium poppy genome and morphinan production.</title>
        <authorList>
            <person name="Guo L."/>
            <person name="Winzer T."/>
            <person name="Yang X."/>
            <person name="Li Y."/>
            <person name="Ning Z."/>
            <person name="He Z."/>
            <person name="Teodor R."/>
            <person name="Lu Y."/>
            <person name="Bowser T.A."/>
            <person name="Graham I.A."/>
            <person name="Ye K."/>
        </authorList>
    </citation>
    <scope>NUCLEOTIDE SEQUENCE [LARGE SCALE GENOMIC DNA]</scope>
    <source>
        <strain evidence="5">cv. HN1</strain>
        <tissue evidence="4">Leaves</tissue>
    </source>
</reference>
<dbReference type="PANTHER" id="PTHR33227:SF6">
    <property type="entry name" value="PROTEIN GRIM REAPER"/>
    <property type="match status" value="1"/>
</dbReference>
<feature type="chain" id="PRO_5021257268" description="Stigma-specific STIG1-like protein 1" evidence="3">
    <location>
        <begin position="42"/>
        <end position="168"/>
    </location>
</feature>
<dbReference type="Pfam" id="PF04885">
    <property type="entry name" value="Stig1"/>
    <property type="match status" value="1"/>
</dbReference>
<dbReference type="OrthoDB" id="2013942at2759"/>
<evidence type="ECO:0000256" key="3">
    <source>
        <dbReference type="SAM" id="SignalP"/>
    </source>
</evidence>
<sequence>MATTTTSTSTTATRSRSSTSCLVIFSILIVSLFLLLHSSTAYKPEDNDIADGEDYEVDYPFPDNPKGKPRGPKQKIKKGEKCYPWRGNICNGIKVNDGAGILQCCRKQCVNLLADPNNCGGCGKTCGFGKQCCAGFCTDVISNAQHCGTCFNQCSPAAKCDIGLCGYA</sequence>
<dbReference type="EMBL" id="CM010720">
    <property type="protein sequence ID" value="RZC65360.1"/>
    <property type="molecule type" value="Genomic_DNA"/>
</dbReference>
<evidence type="ECO:0000313" key="5">
    <source>
        <dbReference type="Proteomes" id="UP000316621"/>
    </source>
</evidence>
<protein>
    <recommendedName>
        <fullName evidence="6">Stigma-specific STIG1-like protein 1</fullName>
    </recommendedName>
</protein>
<evidence type="ECO:0000313" key="4">
    <source>
        <dbReference type="EMBL" id="RZC65360.1"/>
    </source>
</evidence>
<proteinExistence type="inferred from homology"/>
<evidence type="ECO:0000256" key="2">
    <source>
        <dbReference type="ARBA" id="ARBA00022729"/>
    </source>
</evidence>
<comment type="similarity">
    <text evidence="1">Belongs to the STIG1 family.</text>
</comment>
<dbReference type="PANTHER" id="PTHR33227">
    <property type="entry name" value="STIGMA-SPECIFIC STIG1-LIKE PROTEIN 3"/>
    <property type="match status" value="1"/>
</dbReference>
<gene>
    <name evidence="4" type="ORF">C5167_009055</name>
</gene>
<accession>A0A4Y7JZ68</accession>
<keyword evidence="5" id="KW-1185">Reference proteome</keyword>